<feature type="compositionally biased region" description="Low complexity" evidence="5">
    <location>
        <begin position="348"/>
        <end position="363"/>
    </location>
</feature>
<dbReference type="FunFam" id="3.30.40.10:FF:000084">
    <property type="entry name" value="Zinc finger, FYVE domain-containing 9b"/>
    <property type="match status" value="1"/>
</dbReference>
<dbReference type="SMART" id="SM00064">
    <property type="entry name" value="FYVE"/>
    <property type="match status" value="1"/>
</dbReference>
<feature type="region of interest" description="Disordered" evidence="5">
    <location>
        <begin position="685"/>
        <end position="708"/>
    </location>
</feature>
<dbReference type="InterPro" id="IPR037145">
    <property type="entry name" value="SARA_Smad-bd_sf"/>
</dbReference>
<feature type="region of interest" description="Disordered" evidence="5">
    <location>
        <begin position="743"/>
        <end position="763"/>
    </location>
</feature>
<feature type="region of interest" description="Disordered" evidence="5">
    <location>
        <begin position="849"/>
        <end position="884"/>
    </location>
</feature>
<evidence type="ECO:0000256" key="4">
    <source>
        <dbReference type="PROSITE-ProRule" id="PRU00091"/>
    </source>
</evidence>
<dbReference type="KEGG" id="scac:106096113"/>
<feature type="compositionally biased region" description="Basic and acidic residues" evidence="5">
    <location>
        <begin position="123"/>
        <end position="134"/>
    </location>
</feature>
<dbReference type="EnsemblMetazoa" id="SCAU010808-RA">
    <property type="protein sequence ID" value="SCAU010808-PA"/>
    <property type="gene ID" value="SCAU010808"/>
</dbReference>
<feature type="region of interest" description="Disordered" evidence="5">
    <location>
        <begin position="325"/>
        <end position="363"/>
    </location>
</feature>
<keyword evidence="1" id="KW-0479">Metal-binding</keyword>
<evidence type="ECO:0000259" key="6">
    <source>
        <dbReference type="PROSITE" id="PS50178"/>
    </source>
</evidence>
<dbReference type="STRING" id="35570.A0A1I8PST3"/>
<feature type="region of interest" description="Disordered" evidence="5">
    <location>
        <begin position="97"/>
        <end position="193"/>
    </location>
</feature>
<dbReference type="Proteomes" id="UP000095300">
    <property type="component" value="Unassembled WGS sequence"/>
</dbReference>
<dbReference type="InterPro" id="IPR013083">
    <property type="entry name" value="Znf_RING/FYVE/PHD"/>
</dbReference>
<dbReference type="Pfam" id="PF11979">
    <property type="entry name" value="SARA_C"/>
    <property type="match status" value="1"/>
</dbReference>
<dbReference type="SMART" id="SM01422">
    <property type="entry name" value="SARA"/>
    <property type="match status" value="1"/>
</dbReference>
<feature type="compositionally biased region" description="Low complexity" evidence="5">
    <location>
        <begin position="151"/>
        <end position="175"/>
    </location>
</feature>
<dbReference type="InterPro" id="IPR017455">
    <property type="entry name" value="Znf_FYVE-rel"/>
</dbReference>
<keyword evidence="2 4" id="KW-0863">Zinc-finger</keyword>
<feature type="compositionally biased region" description="Basic and acidic residues" evidence="5">
    <location>
        <begin position="22"/>
        <end position="38"/>
    </location>
</feature>
<organism evidence="7 8">
    <name type="scientific">Stomoxys calcitrans</name>
    <name type="common">Stable fly</name>
    <name type="synonym">Conops calcitrans</name>
    <dbReference type="NCBI Taxonomy" id="35570"/>
    <lineage>
        <taxon>Eukaryota</taxon>
        <taxon>Metazoa</taxon>
        <taxon>Ecdysozoa</taxon>
        <taxon>Arthropoda</taxon>
        <taxon>Hexapoda</taxon>
        <taxon>Insecta</taxon>
        <taxon>Pterygota</taxon>
        <taxon>Neoptera</taxon>
        <taxon>Endopterygota</taxon>
        <taxon>Diptera</taxon>
        <taxon>Brachycera</taxon>
        <taxon>Muscomorpha</taxon>
        <taxon>Muscoidea</taxon>
        <taxon>Muscidae</taxon>
        <taxon>Stomoxys</taxon>
    </lineage>
</organism>
<dbReference type="PROSITE" id="PS50178">
    <property type="entry name" value="ZF_FYVE"/>
    <property type="match status" value="1"/>
</dbReference>
<reference evidence="7" key="1">
    <citation type="submission" date="2020-05" db="UniProtKB">
        <authorList>
            <consortium name="EnsemblMetazoa"/>
        </authorList>
    </citation>
    <scope>IDENTIFICATION</scope>
    <source>
        <strain evidence="7">USDA</strain>
    </source>
</reference>
<feature type="region of interest" description="Disordered" evidence="5">
    <location>
        <begin position="555"/>
        <end position="589"/>
    </location>
</feature>
<dbReference type="OrthoDB" id="5872154at2759"/>
<dbReference type="GO" id="GO:0031901">
    <property type="term" value="C:early endosome membrane"/>
    <property type="evidence" value="ECO:0007669"/>
    <property type="project" value="TreeGrafter"/>
</dbReference>
<dbReference type="Gene3D" id="3.30.500.40">
    <property type="match status" value="1"/>
</dbReference>
<dbReference type="Pfam" id="PF01363">
    <property type="entry name" value="FYVE"/>
    <property type="match status" value="1"/>
</dbReference>
<dbReference type="Gene3D" id="4.10.720.10">
    <property type="entry name" value="Smad anchor for receptor activation, Smad-binding domain"/>
    <property type="match status" value="1"/>
</dbReference>
<accession>A0A1I8PST3</accession>
<protein>
    <recommendedName>
        <fullName evidence="6">FYVE-type domain-containing protein</fullName>
    </recommendedName>
</protein>
<dbReference type="SMART" id="SM01421">
    <property type="entry name" value="DUF3480"/>
    <property type="match status" value="1"/>
</dbReference>
<feature type="domain" description="FYVE-type" evidence="6">
    <location>
        <begin position="619"/>
        <end position="678"/>
    </location>
</feature>
<dbReference type="GO" id="GO:0008270">
    <property type="term" value="F:zinc ion binding"/>
    <property type="evidence" value="ECO:0007669"/>
    <property type="project" value="UniProtKB-KW"/>
</dbReference>
<dbReference type="VEuPathDB" id="VectorBase:SCAU010808"/>
<feature type="compositionally biased region" description="Polar residues" evidence="5">
    <location>
        <begin position="856"/>
        <end position="873"/>
    </location>
</feature>
<dbReference type="PANTHER" id="PTHR46319">
    <property type="entry name" value="ZINC FINGER FYVE DOMAIN-CONTAINING PROTEIN"/>
    <property type="match status" value="1"/>
</dbReference>
<evidence type="ECO:0000313" key="8">
    <source>
        <dbReference type="Proteomes" id="UP000095300"/>
    </source>
</evidence>
<dbReference type="InterPro" id="IPR011011">
    <property type="entry name" value="Znf_FYVE_PHD"/>
</dbReference>
<dbReference type="InterPro" id="IPR000306">
    <property type="entry name" value="Znf_FYVE"/>
</dbReference>
<dbReference type="GO" id="GO:0016197">
    <property type="term" value="P:endosomal transport"/>
    <property type="evidence" value="ECO:0007669"/>
    <property type="project" value="TreeGrafter"/>
</dbReference>
<evidence type="ECO:0000256" key="2">
    <source>
        <dbReference type="ARBA" id="ARBA00022771"/>
    </source>
</evidence>
<evidence type="ECO:0000256" key="3">
    <source>
        <dbReference type="ARBA" id="ARBA00022833"/>
    </source>
</evidence>
<dbReference type="SUPFAM" id="SSF57903">
    <property type="entry name" value="FYVE/PHD zinc finger"/>
    <property type="match status" value="1"/>
</dbReference>
<dbReference type="Pfam" id="PF11409">
    <property type="entry name" value="SARA"/>
    <property type="match status" value="1"/>
</dbReference>
<dbReference type="PANTHER" id="PTHR46319:SF3">
    <property type="entry name" value="ZINC FINGER FYVE DOMAIN-CONTAINING PROTEIN"/>
    <property type="match status" value="1"/>
</dbReference>
<dbReference type="InterPro" id="IPR022557">
    <property type="entry name" value="SARA-like_C"/>
</dbReference>
<feature type="compositionally biased region" description="Low complexity" evidence="5">
    <location>
        <begin position="696"/>
        <end position="708"/>
    </location>
</feature>
<keyword evidence="8" id="KW-1185">Reference proteome</keyword>
<keyword evidence="3" id="KW-0862">Zinc</keyword>
<dbReference type="Gene3D" id="3.30.40.10">
    <property type="entry name" value="Zinc/RING finger domain, C3HC4 (zinc finger)"/>
    <property type="match status" value="1"/>
</dbReference>
<dbReference type="CDD" id="cd15729">
    <property type="entry name" value="FYVE_endofin"/>
    <property type="match status" value="1"/>
</dbReference>
<dbReference type="Gene3D" id="3.30.1360.220">
    <property type="entry name" value="Domain of unknown function (DUF3480), N-terminal subdomain"/>
    <property type="match status" value="2"/>
</dbReference>
<dbReference type="InterPro" id="IPR024608">
    <property type="entry name" value="SARA-like_SBD"/>
</dbReference>
<evidence type="ECO:0000256" key="5">
    <source>
        <dbReference type="SAM" id="MobiDB-lite"/>
    </source>
</evidence>
<evidence type="ECO:0000313" key="7">
    <source>
        <dbReference type="EnsemblMetazoa" id="SCAU010808-PA"/>
    </source>
</evidence>
<feature type="region of interest" description="Disordered" evidence="5">
    <location>
        <begin position="785"/>
        <end position="811"/>
    </location>
</feature>
<feature type="compositionally biased region" description="Low complexity" evidence="5">
    <location>
        <begin position="745"/>
        <end position="754"/>
    </location>
</feature>
<proteinExistence type="predicted"/>
<sequence>MDLVDIDQVLDNLELHEEEANEQQRKKLEETKKKEVTQHKSSTANGFVSQASAGFKAVSLVFNSLDDYCKNVESLDTHATSVSSLNEQLQAKQVECREKSGFQPSHMVATSRQELEEYENEVEESKDIQKFVEKPRKKKLTTIMDKDSPDESTNSQSSESLTTSSNSTFSSGPSLDADDSLEEPTPLTNSGENVIGERSVEAQEPHNEQLTNNGQLSDNQCLLESSEAKEEPQTSVVEVSDEEANYLSEISNSLDLIQQNLQNSTNVEELTHGLSSISLTSANLQSQSVLHLETSLSSSMGKVLEDLTDSNITSALTQTRDMAPIAPNTPIEESSEAANTSVEVLHEQSVPDSQQLPQQQQGPPIYNYNQAMCNEANSAIQQQPVTFCSTMDEISDTELDSMLQEMDVDEEAVAENTTPAVDDMKPEQTESLSAMPQTESVVQKIENVIAEPLDDILSNESSGDHPNGDSFSQASTVEFSEIRPQNHQDLGDCEESMVINSAVSSYSNSESSSLEGDIIQTKNLEAEDTDPSRPQRPTSLDLPAVQAQALDIYANAGQTPPGSEQAEVGAATEEDLQTPPSPDVEPETSPVANDIAEATGYSEDPHANLGKIPPIWVPDNMATGCMQCSAKFTMIKRRHHCRACGKVLCSVCCSQKFKLEFLTEPESRVCVQCYLILTQRQTSQPVGSLTSGPHVNPNNAARSPNPNNPMEYCSTIPPHRQVSGDVKTPPSVIVPVGVLKKDTGSYSSTSSNSSGQKARKRKSVMFSDGIAPGSHLASIELWNEQPKQARRQSSSNRNAAANKPATPRSEYITDATTMGLVAQLFRGSIPPMAAAATLNTAAQSVTTSSPVASATKQSNNSATASSTPKTIETNRSKRLPPSGCDDNGCFIPDTEGSLPPIVITKDETGCDFDYKDVVNNYDLVLRLQKETLKFAVQKNFFVFVKIVNLKCCLNRTVINFTTCGMHHVGNDEIIILLEFEPPASKEEAVGSGFLIPRDVFVHLNEIYNNAEAGSPIQELSHTSPQQGTFLGSRDYGGFIFIRPTFQCMLDVIQPDKPYLIGILIHRFEIPWAKIFPLRLMLRLGAQYRYYPCPHVSMCNRESVYAEIAQTIMVFLADFRNYTYTLPFIRGMYIHMEDRQTTVAIPRNRLDDVVKAINNSSDHILAFGGNFSKTADGHLVCMQNVNDDRTEMYAYSTQAINIQGQPRKVTGASFFLLNESLKPSSGLSGKCSIVEDGLMVQILPSQMAEVRESLKNQKDVTIVCGPIGADIHQTEIVCLKWVNNDKEFNIGVKSPIDDRLMDGVSSMRVHASFNYSNSNYAIRLTDIYVIQHADWYNTNSSTLSASTTSDVTRMTEQIARSTSMALVPFLDLLAASKSTKIGLRATLHQDNVCYEAGARGSKLPPLYMNALDNHLIPTLHDISAGIEEALILELIFYILNV</sequence>
<gene>
    <name evidence="7" type="primary">106096113</name>
</gene>
<evidence type="ECO:0000256" key="1">
    <source>
        <dbReference type="ARBA" id="ARBA00022723"/>
    </source>
</evidence>
<name>A0A1I8PST3_STOCA</name>
<feature type="region of interest" description="Disordered" evidence="5">
    <location>
        <begin position="17"/>
        <end position="41"/>
    </location>
</feature>